<dbReference type="NCBIfam" id="NF004044">
    <property type="entry name" value="PRK05561.1"/>
    <property type="match status" value="1"/>
</dbReference>
<evidence type="ECO:0000256" key="5">
    <source>
        <dbReference type="ARBA" id="ARBA00023125"/>
    </source>
</evidence>
<comment type="similarity">
    <text evidence="2">Belongs to the type II topoisomerase GyrA/ParC subunit family.</text>
</comment>
<dbReference type="InterPro" id="IPR013758">
    <property type="entry name" value="Topo_IIA_A/C_ab"/>
</dbReference>
<dbReference type="Gene3D" id="1.10.268.10">
    <property type="entry name" value="Topoisomerase, domain 3"/>
    <property type="match status" value="1"/>
</dbReference>
<dbReference type="Pfam" id="PF03989">
    <property type="entry name" value="DNA_gyraseA_C"/>
    <property type="match status" value="2"/>
</dbReference>
<evidence type="ECO:0000313" key="11">
    <source>
        <dbReference type="Proteomes" id="UP001165368"/>
    </source>
</evidence>
<dbReference type="CDD" id="cd00187">
    <property type="entry name" value="TOP4c"/>
    <property type="match status" value="1"/>
</dbReference>
<keyword evidence="4 7" id="KW-0799">Topoisomerase</keyword>
<dbReference type="SMART" id="SM00434">
    <property type="entry name" value="TOP4c"/>
    <property type="match status" value="1"/>
</dbReference>
<keyword evidence="6 7" id="KW-0413">Isomerase</keyword>
<dbReference type="PANTHER" id="PTHR43493:SF5">
    <property type="entry name" value="DNA GYRASE SUBUNIT A, CHLOROPLASTIC_MITOCHONDRIAL"/>
    <property type="match status" value="1"/>
</dbReference>
<dbReference type="PANTHER" id="PTHR43493">
    <property type="entry name" value="DNA GYRASE/TOPOISOMERASE SUBUNIT A"/>
    <property type="match status" value="1"/>
</dbReference>
<keyword evidence="8" id="KW-0175">Coiled coil</keyword>
<organism evidence="10 11">
    <name type="scientific">Arthrobacter hankyongi</name>
    <dbReference type="NCBI Taxonomy" id="2904801"/>
    <lineage>
        <taxon>Bacteria</taxon>
        <taxon>Bacillati</taxon>
        <taxon>Actinomycetota</taxon>
        <taxon>Actinomycetes</taxon>
        <taxon>Micrococcales</taxon>
        <taxon>Micrococcaceae</taxon>
        <taxon>Arthrobacter</taxon>
    </lineage>
</organism>
<feature type="coiled-coil region" evidence="8">
    <location>
        <begin position="449"/>
        <end position="476"/>
    </location>
</feature>
<dbReference type="EC" id="5.6.2.2" evidence="3"/>
<evidence type="ECO:0000256" key="3">
    <source>
        <dbReference type="ARBA" id="ARBA00012895"/>
    </source>
</evidence>
<feature type="domain" description="Topo IIA-type catalytic" evidence="9">
    <location>
        <begin position="47"/>
        <end position="511"/>
    </location>
</feature>
<dbReference type="Proteomes" id="UP001165368">
    <property type="component" value="Unassembled WGS sequence"/>
</dbReference>
<dbReference type="InterPro" id="IPR006691">
    <property type="entry name" value="GyrA/parC_rep"/>
</dbReference>
<dbReference type="EMBL" id="JAKLTQ010000021">
    <property type="protein sequence ID" value="MCG2624182.1"/>
    <property type="molecule type" value="Genomic_DNA"/>
</dbReference>
<dbReference type="SUPFAM" id="SSF56719">
    <property type="entry name" value="Type II DNA topoisomerase"/>
    <property type="match status" value="1"/>
</dbReference>
<sequence length="832" mass="89149">MARRQKPASDKDSPQDFIENIVDIDVTSEMEGSFLEYAYSVIYSRALPDARDGLKPVQRRILFMMSEMGLRPDRGHVKSARVVGEVMGKLHPHGDAAIYDAMVRMAQDFSLRIPLIDGHGNFGSLDDGPAAPRYTEARLAAPALALTDHLDEDVVDFVPNYDNQLMQPEVLPAAFPNLLVNGSSGIAVGMATNMAPHNLGEVIAAARHLIQHPDAALADVMDFIPGPDLPSGGRIVGLDGIRDAYATGRGSFKTRATVEVEQLTARRTGLVVTELPYMVGPEKVIEKIKDAVTAKKLSGISDVVDLTDRNHGLRLVIELKNGFNPKAVLAQLYRYTPMEDSFGINNVTLVDGQPRTLGLLELLQVYVGHRLSVVRRRTAFRLGKKKDRLHLVDGLLVAIVDIDEVIQIIRSSDEAAEARQRLMSIYDLTEVQANYILELRLRQLTKFSRIELEKEQEELRREIAALQEILDSDTKLRRLVSDELGEVAERYATPRRTVLLESEAVGPLTALAAGAKAAGTGKAAQVPLPLEIPDDPCWVILSASGQLARTVNQDQFADGGQRVRHDVFASVVRSSARGEIGAVTSAGRMLRLQVMDMPVLPHTAGVPNLAGGVPVKEFITLAKGESLVSLVPLNTVLAVGTAQGVVKRVSPDYPLNREDWEIITLKDKDQVVGAAAAAEEDDLVFLTGQAQLLRFPASAVRAQGRTAAGMAGIKLAAGDSVIFFGPVAGDDAAAVLVTIASGSESLPGVAAGSAKVTALAEYPVKGRATGGVRAHRFLKGEDVLSLGWAGHGPAKAAAENGAARALPTEHGRRDGSGVALAQAVHAIGPSLS</sequence>
<comment type="catalytic activity">
    <reaction evidence="1 7">
        <text>ATP-dependent breakage, passage and rejoining of double-stranded DNA.</text>
        <dbReference type="EC" id="5.6.2.2"/>
    </reaction>
</comment>
<gene>
    <name evidence="10" type="ORF">LVY72_20035</name>
</gene>
<dbReference type="InterPro" id="IPR050220">
    <property type="entry name" value="Type_II_DNA_Topoisomerases"/>
</dbReference>
<evidence type="ECO:0000259" key="9">
    <source>
        <dbReference type="PROSITE" id="PS52040"/>
    </source>
</evidence>
<comment type="caution">
    <text evidence="10">The sequence shown here is derived from an EMBL/GenBank/DDBJ whole genome shotgun (WGS) entry which is preliminary data.</text>
</comment>
<dbReference type="RefSeq" id="WP_237825793.1">
    <property type="nucleotide sequence ID" value="NZ_JAKLTQ010000021.1"/>
</dbReference>
<evidence type="ECO:0000256" key="1">
    <source>
        <dbReference type="ARBA" id="ARBA00000185"/>
    </source>
</evidence>
<evidence type="ECO:0000256" key="7">
    <source>
        <dbReference type="PROSITE-ProRule" id="PRU01384"/>
    </source>
</evidence>
<name>A0ABS9LBX3_9MICC</name>
<protein>
    <recommendedName>
        <fullName evidence="3">DNA topoisomerase (ATP-hydrolyzing)</fullName>
        <ecNumber evidence="3">5.6.2.2</ecNumber>
    </recommendedName>
</protein>
<dbReference type="InterPro" id="IPR035516">
    <property type="entry name" value="Gyrase/topoIV_suA_C"/>
</dbReference>
<dbReference type="Gene3D" id="3.90.199.10">
    <property type="entry name" value="Topoisomerase II, domain 5"/>
    <property type="match status" value="1"/>
</dbReference>
<reference evidence="10" key="1">
    <citation type="submission" date="2022-01" db="EMBL/GenBank/DDBJ databases">
        <authorList>
            <person name="Jo J.-H."/>
            <person name="Im W.-T."/>
        </authorList>
    </citation>
    <scope>NUCLEOTIDE SEQUENCE</scope>
    <source>
        <strain evidence="10">I2-34</strain>
    </source>
</reference>
<dbReference type="InterPro" id="IPR013757">
    <property type="entry name" value="Topo_IIA_A_a_sf"/>
</dbReference>
<accession>A0ABS9LBX3</accession>
<keyword evidence="5 7" id="KW-0238">DNA-binding</keyword>
<evidence type="ECO:0000256" key="8">
    <source>
        <dbReference type="SAM" id="Coils"/>
    </source>
</evidence>
<dbReference type="SUPFAM" id="SSF101904">
    <property type="entry name" value="GyrA/ParC C-terminal domain-like"/>
    <property type="match status" value="1"/>
</dbReference>
<dbReference type="Gene3D" id="3.30.1360.40">
    <property type="match status" value="1"/>
</dbReference>
<dbReference type="InterPro" id="IPR013760">
    <property type="entry name" value="Topo_IIA-like_dom_sf"/>
</dbReference>
<evidence type="ECO:0000256" key="6">
    <source>
        <dbReference type="ARBA" id="ARBA00023235"/>
    </source>
</evidence>
<dbReference type="PROSITE" id="PS52040">
    <property type="entry name" value="TOPO_IIA"/>
    <property type="match status" value="1"/>
</dbReference>
<evidence type="ECO:0000313" key="10">
    <source>
        <dbReference type="EMBL" id="MCG2624182.1"/>
    </source>
</evidence>
<dbReference type="Pfam" id="PF00521">
    <property type="entry name" value="DNA_topoisoIV"/>
    <property type="match status" value="1"/>
</dbReference>
<evidence type="ECO:0000256" key="2">
    <source>
        <dbReference type="ARBA" id="ARBA00008263"/>
    </source>
</evidence>
<feature type="active site" description="O-(5'-phospho-DNA)-tyrosine intermediate" evidence="7">
    <location>
        <position position="134"/>
    </location>
</feature>
<evidence type="ECO:0000256" key="4">
    <source>
        <dbReference type="ARBA" id="ARBA00023029"/>
    </source>
</evidence>
<keyword evidence="11" id="KW-1185">Reference proteome</keyword>
<dbReference type="InterPro" id="IPR002205">
    <property type="entry name" value="Topo_IIA_dom_A"/>
</dbReference>
<dbReference type="Gene3D" id="2.120.10.90">
    <property type="entry name" value="DNA gyrase/topoisomerase IV, subunit A, C-terminal"/>
    <property type="match status" value="1"/>
</dbReference>
<proteinExistence type="inferred from homology"/>